<gene>
    <name evidence="4" type="ORF">LCGC14_0302410</name>
</gene>
<dbReference type="SMART" id="SM00240">
    <property type="entry name" value="FHA"/>
    <property type="match status" value="1"/>
</dbReference>
<reference evidence="4" key="1">
    <citation type="journal article" date="2015" name="Nature">
        <title>Complex archaea that bridge the gap between prokaryotes and eukaryotes.</title>
        <authorList>
            <person name="Spang A."/>
            <person name="Saw J.H."/>
            <person name="Jorgensen S.L."/>
            <person name="Zaremba-Niedzwiedzka K."/>
            <person name="Martijn J."/>
            <person name="Lind A.E."/>
            <person name="van Eijk R."/>
            <person name="Schleper C."/>
            <person name="Guy L."/>
            <person name="Ettema T.J."/>
        </authorList>
    </citation>
    <scope>NUCLEOTIDE SEQUENCE</scope>
</reference>
<dbReference type="EMBL" id="LAZR01000190">
    <property type="protein sequence ID" value="KKN83127.1"/>
    <property type="molecule type" value="Genomic_DNA"/>
</dbReference>
<name>A0A0F9U724_9ZZZZ</name>
<dbReference type="AlphaFoldDB" id="A0A0F9U724"/>
<feature type="compositionally biased region" description="Low complexity" evidence="1">
    <location>
        <begin position="120"/>
        <end position="132"/>
    </location>
</feature>
<evidence type="ECO:0000259" key="3">
    <source>
        <dbReference type="PROSITE" id="PS50006"/>
    </source>
</evidence>
<feature type="region of interest" description="Disordered" evidence="1">
    <location>
        <begin position="117"/>
        <end position="152"/>
    </location>
</feature>
<keyword evidence="2" id="KW-0812">Transmembrane</keyword>
<dbReference type="Gene3D" id="2.60.200.20">
    <property type="match status" value="1"/>
</dbReference>
<feature type="domain" description="FHA" evidence="3">
    <location>
        <begin position="27"/>
        <end position="75"/>
    </location>
</feature>
<accession>A0A0F9U724</accession>
<dbReference type="InterPro" id="IPR008984">
    <property type="entry name" value="SMAD_FHA_dom_sf"/>
</dbReference>
<organism evidence="4">
    <name type="scientific">marine sediment metagenome</name>
    <dbReference type="NCBI Taxonomy" id="412755"/>
    <lineage>
        <taxon>unclassified sequences</taxon>
        <taxon>metagenomes</taxon>
        <taxon>ecological metagenomes</taxon>
    </lineage>
</organism>
<dbReference type="InterPro" id="IPR032030">
    <property type="entry name" value="YscD_cytoplasmic_dom"/>
</dbReference>
<evidence type="ECO:0000313" key="4">
    <source>
        <dbReference type="EMBL" id="KKN83127.1"/>
    </source>
</evidence>
<evidence type="ECO:0000256" key="1">
    <source>
        <dbReference type="SAM" id="MobiDB-lite"/>
    </source>
</evidence>
<dbReference type="Pfam" id="PF16697">
    <property type="entry name" value="Yop-YscD_cpl"/>
    <property type="match status" value="1"/>
</dbReference>
<protein>
    <recommendedName>
        <fullName evidence="3">FHA domain-containing protein</fullName>
    </recommendedName>
</protein>
<proteinExistence type="predicted"/>
<sequence length="374" mass="41645">MSDPRPELIVVRGPHDGERAVLMSDQAVVGRAAECDIQIRDETVSRRQLKFVLAPGGWVVENISANPVRINGKKYKTGRKAFLETGDVLRVGAETDILFISPDDDPDQTLRTYRQDHPQAAEPPAEAGADESAQGDAEAGTPEPAPRASVSPLGRVARQLAGTAEPDEQLDEIGSLSEEDAAEAAENRRKYILLGVVGGGMIIFILALAFRGGGKETPDLVVRRMTTDEIQRVLEKRLPSRGQNPVEADSAIQQARRYYRDRELESGNHYKCIKYFKIYLAYSGDSGLAVADERMYRTAMGELSKRVEDAYNTAYARTQNQEWHLAGIEFERIQKYVPAKSEPDPEAHNPIWENVQKHLTYISKQKSSGRRGRR</sequence>
<dbReference type="CDD" id="cd00060">
    <property type="entry name" value="FHA"/>
    <property type="match status" value="1"/>
</dbReference>
<dbReference type="SUPFAM" id="SSF49879">
    <property type="entry name" value="SMAD/FHA domain"/>
    <property type="match status" value="1"/>
</dbReference>
<keyword evidence="2" id="KW-1133">Transmembrane helix</keyword>
<feature type="transmembrane region" description="Helical" evidence="2">
    <location>
        <begin position="191"/>
        <end position="210"/>
    </location>
</feature>
<evidence type="ECO:0000256" key="2">
    <source>
        <dbReference type="SAM" id="Phobius"/>
    </source>
</evidence>
<comment type="caution">
    <text evidence="4">The sequence shown here is derived from an EMBL/GenBank/DDBJ whole genome shotgun (WGS) entry which is preliminary data.</text>
</comment>
<dbReference type="PROSITE" id="PS50006">
    <property type="entry name" value="FHA_DOMAIN"/>
    <property type="match status" value="1"/>
</dbReference>
<dbReference type="InterPro" id="IPR000253">
    <property type="entry name" value="FHA_dom"/>
</dbReference>
<keyword evidence="2" id="KW-0472">Membrane</keyword>